<dbReference type="AlphaFoldDB" id="A0A1G6NZG3"/>
<sequence>MYKTVAVHARSTYWTSFPVSGEEYSVVDANDLAKEVENACNALAQEGYEVIAISPITSGSVSNGSGYIQAESVLITGKMLVKR</sequence>
<evidence type="ECO:0000313" key="2">
    <source>
        <dbReference type="Proteomes" id="UP000199452"/>
    </source>
</evidence>
<evidence type="ECO:0008006" key="3">
    <source>
        <dbReference type="Google" id="ProtNLM"/>
    </source>
</evidence>
<organism evidence="1 2">
    <name type="scientific">Williamwhitmania taraxaci</name>
    <dbReference type="NCBI Taxonomy" id="1640674"/>
    <lineage>
        <taxon>Bacteria</taxon>
        <taxon>Pseudomonadati</taxon>
        <taxon>Bacteroidota</taxon>
        <taxon>Bacteroidia</taxon>
        <taxon>Bacteroidales</taxon>
        <taxon>Williamwhitmaniaceae</taxon>
        <taxon>Williamwhitmania</taxon>
    </lineage>
</organism>
<accession>A0A1G6NZG3</accession>
<proteinExistence type="predicted"/>
<name>A0A1G6NZG3_9BACT</name>
<gene>
    <name evidence="1" type="ORF">SAMN05216323_104717</name>
</gene>
<evidence type="ECO:0000313" key="1">
    <source>
        <dbReference type="EMBL" id="SDC73333.1"/>
    </source>
</evidence>
<reference evidence="1 2" key="1">
    <citation type="submission" date="2016-09" db="EMBL/GenBank/DDBJ databases">
        <authorList>
            <person name="Capua I."/>
            <person name="De Benedictis P."/>
            <person name="Joannis T."/>
            <person name="Lombin L.H."/>
            <person name="Cattoli G."/>
        </authorList>
    </citation>
    <scope>NUCLEOTIDE SEQUENCE [LARGE SCALE GENOMIC DNA]</scope>
    <source>
        <strain evidence="1 2">A7P-90m</strain>
    </source>
</reference>
<dbReference type="STRING" id="1640674.SAMN05216323_104717"/>
<keyword evidence="2" id="KW-1185">Reference proteome</keyword>
<dbReference type="EMBL" id="FMYP01000047">
    <property type="protein sequence ID" value="SDC73333.1"/>
    <property type="molecule type" value="Genomic_DNA"/>
</dbReference>
<dbReference type="RefSeq" id="WP_092439346.1">
    <property type="nucleotide sequence ID" value="NZ_FMYP01000047.1"/>
</dbReference>
<dbReference type="OrthoDB" id="981448at2"/>
<protein>
    <recommendedName>
        <fullName evidence="3">DUF4177 domain-containing protein</fullName>
    </recommendedName>
</protein>
<dbReference type="Proteomes" id="UP000199452">
    <property type="component" value="Unassembled WGS sequence"/>
</dbReference>